<evidence type="ECO:0000256" key="2">
    <source>
        <dbReference type="ARBA" id="ARBA00022516"/>
    </source>
</evidence>
<organism evidence="11 12">
    <name type="scientific">Nezara viridula</name>
    <name type="common">Southern green stink bug</name>
    <name type="synonym">Cimex viridulus</name>
    <dbReference type="NCBI Taxonomy" id="85310"/>
    <lineage>
        <taxon>Eukaryota</taxon>
        <taxon>Metazoa</taxon>
        <taxon>Ecdysozoa</taxon>
        <taxon>Arthropoda</taxon>
        <taxon>Hexapoda</taxon>
        <taxon>Insecta</taxon>
        <taxon>Pterygota</taxon>
        <taxon>Neoptera</taxon>
        <taxon>Paraneoptera</taxon>
        <taxon>Hemiptera</taxon>
        <taxon>Heteroptera</taxon>
        <taxon>Panheteroptera</taxon>
        <taxon>Pentatomomorpha</taxon>
        <taxon>Pentatomoidea</taxon>
        <taxon>Pentatomidae</taxon>
        <taxon>Pentatominae</taxon>
        <taxon>Nezara</taxon>
    </lineage>
</organism>
<proteinExistence type="inferred from homology"/>
<dbReference type="Pfam" id="PF01151">
    <property type="entry name" value="ELO"/>
    <property type="match status" value="1"/>
</dbReference>
<dbReference type="GO" id="GO:0005789">
    <property type="term" value="C:endoplasmic reticulum membrane"/>
    <property type="evidence" value="ECO:0007669"/>
    <property type="project" value="TreeGrafter"/>
</dbReference>
<evidence type="ECO:0000256" key="6">
    <source>
        <dbReference type="ARBA" id="ARBA00022989"/>
    </source>
</evidence>
<dbReference type="GO" id="GO:0034625">
    <property type="term" value="P:fatty acid elongation, monounsaturated fatty acid"/>
    <property type="evidence" value="ECO:0007669"/>
    <property type="project" value="TreeGrafter"/>
</dbReference>
<name>A0A9P0H7I4_NEZVI</name>
<dbReference type="OrthoDB" id="434092at2759"/>
<comment type="catalytic activity">
    <reaction evidence="10">
        <text>a very-long-chain acyl-CoA + malonyl-CoA + H(+) = a very-long-chain 3-oxoacyl-CoA + CO2 + CoA</text>
        <dbReference type="Rhea" id="RHEA:32727"/>
        <dbReference type="ChEBI" id="CHEBI:15378"/>
        <dbReference type="ChEBI" id="CHEBI:16526"/>
        <dbReference type="ChEBI" id="CHEBI:57287"/>
        <dbReference type="ChEBI" id="CHEBI:57384"/>
        <dbReference type="ChEBI" id="CHEBI:90725"/>
        <dbReference type="ChEBI" id="CHEBI:90736"/>
        <dbReference type="EC" id="2.3.1.199"/>
    </reaction>
</comment>
<evidence type="ECO:0000256" key="9">
    <source>
        <dbReference type="ARBA" id="ARBA00023160"/>
    </source>
</evidence>
<evidence type="ECO:0000313" key="12">
    <source>
        <dbReference type="Proteomes" id="UP001152798"/>
    </source>
</evidence>
<evidence type="ECO:0000256" key="5">
    <source>
        <dbReference type="ARBA" id="ARBA00022832"/>
    </source>
</evidence>
<feature type="transmembrane region" description="Helical" evidence="10">
    <location>
        <begin position="182"/>
        <end position="203"/>
    </location>
</feature>
<keyword evidence="2 10" id="KW-0444">Lipid biosynthesis</keyword>
<accession>A0A9P0H7I4</accession>
<feature type="transmembrane region" description="Helical" evidence="10">
    <location>
        <begin position="88"/>
        <end position="111"/>
    </location>
</feature>
<gene>
    <name evidence="11" type="ORF">NEZAVI_LOCUS6815</name>
</gene>
<feature type="transmembrane region" description="Helical" evidence="10">
    <location>
        <begin position="6"/>
        <end position="25"/>
    </location>
</feature>
<sequence length="240" mass="28317">MFISLENLFFILVAYIAFIKYGTLYMKNKQPFPLMIPMLIYNIVQLLMNLHLFYMSYLLLGLRVFSFWSDECYPVTAANLVVNVKDEILIITYFCTVNKIFDLCETVFYVLMKKREKVTTLHVYHHISTLTLAILMDRLDSREEILMKILAINTIGNSVMQLHFLLTGINLTYQKLIFMKKFVTVTLTVEVTMSLIMVVRLLLYCNVPLFFTIIWMIHLTTLIVLFVKHYNTAYIKNRNQ</sequence>
<comment type="similarity">
    <text evidence="10">Belongs to the ELO family.</text>
</comment>
<feature type="transmembrane region" description="Helical" evidence="10">
    <location>
        <begin position="209"/>
        <end position="227"/>
    </location>
</feature>
<keyword evidence="4 10" id="KW-0812">Transmembrane</keyword>
<evidence type="ECO:0000256" key="7">
    <source>
        <dbReference type="ARBA" id="ARBA00023098"/>
    </source>
</evidence>
<keyword evidence="3 10" id="KW-0808">Transferase</keyword>
<dbReference type="GO" id="GO:0019367">
    <property type="term" value="P:fatty acid elongation, saturated fatty acid"/>
    <property type="evidence" value="ECO:0007669"/>
    <property type="project" value="TreeGrafter"/>
</dbReference>
<keyword evidence="8 10" id="KW-0472">Membrane</keyword>
<feature type="transmembrane region" description="Helical" evidence="10">
    <location>
        <begin position="46"/>
        <end position="68"/>
    </location>
</feature>
<dbReference type="EC" id="2.3.1.199" evidence="10"/>
<keyword evidence="5 10" id="KW-0276">Fatty acid metabolism</keyword>
<dbReference type="GO" id="GO:0034626">
    <property type="term" value="P:fatty acid elongation, polyunsaturated fatty acid"/>
    <property type="evidence" value="ECO:0007669"/>
    <property type="project" value="TreeGrafter"/>
</dbReference>
<evidence type="ECO:0000313" key="11">
    <source>
        <dbReference type="EMBL" id="CAH1396843.1"/>
    </source>
</evidence>
<keyword evidence="12" id="KW-1185">Reference proteome</keyword>
<dbReference type="GO" id="GO:0009922">
    <property type="term" value="F:fatty acid elongase activity"/>
    <property type="evidence" value="ECO:0007669"/>
    <property type="project" value="UniProtKB-EC"/>
</dbReference>
<dbReference type="EMBL" id="OV725079">
    <property type="protein sequence ID" value="CAH1396843.1"/>
    <property type="molecule type" value="Genomic_DNA"/>
</dbReference>
<keyword evidence="6 10" id="KW-1133">Transmembrane helix</keyword>
<evidence type="ECO:0000256" key="10">
    <source>
        <dbReference type="RuleBase" id="RU361115"/>
    </source>
</evidence>
<dbReference type="Proteomes" id="UP001152798">
    <property type="component" value="Chromosome 3"/>
</dbReference>
<dbReference type="PANTHER" id="PTHR11157:SF164">
    <property type="entry name" value="ELONGATION OF VERY LONG CHAIN FATTY ACIDS PROTEIN"/>
    <property type="match status" value="1"/>
</dbReference>
<dbReference type="PANTHER" id="PTHR11157">
    <property type="entry name" value="FATTY ACID ACYL TRANSFERASE-RELATED"/>
    <property type="match status" value="1"/>
</dbReference>
<evidence type="ECO:0000256" key="3">
    <source>
        <dbReference type="ARBA" id="ARBA00022679"/>
    </source>
</evidence>
<keyword evidence="9 10" id="KW-0275">Fatty acid biosynthesis</keyword>
<dbReference type="GO" id="GO:0042761">
    <property type="term" value="P:very long-chain fatty acid biosynthetic process"/>
    <property type="evidence" value="ECO:0007669"/>
    <property type="project" value="TreeGrafter"/>
</dbReference>
<evidence type="ECO:0000256" key="1">
    <source>
        <dbReference type="ARBA" id="ARBA00004141"/>
    </source>
</evidence>
<evidence type="ECO:0000256" key="4">
    <source>
        <dbReference type="ARBA" id="ARBA00022692"/>
    </source>
</evidence>
<comment type="subcellular location">
    <subcellularLocation>
        <location evidence="1">Membrane</location>
        <topology evidence="1">Multi-pass membrane protein</topology>
    </subcellularLocation>
</comment>
<dbReference type="GO" id="GO:0030148">
    <property type="term" value="P:sphingolipid biosynthetic process"/>
    <property type="evidence" value="ECO:0007669"/>
    <property type="project" value="TreeGrafter"/>
</dbReference>
<dbReference type="AlphaFoldDB" id="A0A9P0H7I4"/>
<reference evidence="11" key="1">
    <citation type="submission" date="2022-01" db="EMBL/GenBank/DDBJ databases">
        <authorList>
            <person name="King R."/>
        </authorList>
    </citation>
    <scope>NUCLEOTIDE SEQUENCE</scope>
</reference>
<protein>
    <recommendedName>
        <fullName evidence="10">Elongation of very long chain fatty acids protein</fullName>
        <ecNumber evidence="10">2.3.1.199</ecNumber>
    </recommendedName>
    <alternativeName>
        <fullName evidence="10">Very-long-chain 3-oxoacyl-CoA synthase</fullName>
    </alternativeName>
</protein>
<dbReference type="InterPro" id="IPR002076">
    <property type="entry name" value="ELO_fam"/>
</dbReference>
<keyword evidence="7 10" id="KW-0443">Lipid metabolism</keyword>
<evidence type="ECO:0000256" key="8">
    <source>
        <dbReference type="ARBA" id="ARBA00023136"/>
    </source>
</evidence>